<proteinExistence type="predicted"/>
<reference evidence="1 2" key="1">
    <citation type="submission" date="2016-12" db="EMBL/GenBank/DDBJ databases">
        <title>Genome Mining:The Detection of Biosynthetic Gene Clusters to Aid in the Expression of Curamycin A produced by Streptomyces sp. strain CZA14.</title>
        <authorList>
            <person name="Durrell K.A."/>
            <person name="Kirby B.M."/>
            <person name="Khan W."/>
            <person name="Mthethwa T."/>
            <person name="Le Roes-Hill M."/>
        </authorList>
    </citation>
    <scope>NUCLEOTIDE SEQUENCE [LARGE SCALE GENOMIC DNA]</scope>
    <source>
        <strain evidence="1 2">CZA14</strain>
    </source>
</reference>
<evidence type="ECO:0000313" key="1">
    <source>
        <dbReference type="EMBL" id="OSZ55796.1"/>
    </source>
</evidence>
<accession>A0ABX3Y7I2</accession>
<gene>
    <name evidence="1" type="ORF">OQI_36480</name>
</gene>
<dbReference type="EMBL" id="MRYD01000407">
    <property type="protein sequence ID" value="OSZ55796.1"/>
    <property type="molecule type" value="Genomic_DNA"/>
</dbReference>
<name>A0ABX3Y7I2_9ACTN</name>
<comment type="caution">
    <text evidence="1">The sequence shown here is derived from an EMBL/GenBank/DDBJ whole genome shotgun (WGS) entry which is preliminary data.</text>
</comment>
<dbReference type="Proteomes" id="UP000194266">
    <property type="component" value="Unassembled WGS sequence"/>
</dbReference>
<sequence length="64" mass="6825">MLVRSHDKTIEEVIEIQAADVEAALDPAEPDGVYRDSRECAALAVLEGGGKLLLSPPTPRPKKG</sequence>
<protein>
    <submittedName>
        <fullName evidence="1">Uncharacterized protein</fullName>
    </submittedName>
</protein>
<organism evidence="1 2">
    <name type="scientific">Streptomyces pharetrae CZA14</name>
    <dbReference type="NCBI Taxonomy" id="1144883"/>
    <lineage>
        <taxon>Bacteria</taxon>
        <taxon>Bacillati</taxon>
        <taxon>Actinomycetota</taxon>
        <taxon>Actinomycetes</taxon>
        <taxon>Kitasatosporales</taxon>
        <taxon>Streptomycetaceae</taxon>
        <taxon>Streptomyces</taxon>
    </lineage>
</organism>
<evidence type="ECO:0000313" key="2">
    <source>
        <dbReference type="Proteomes" id="UP000194266"/>
    </source>
</evidence>
<keyword evidence="2" id="KW-1185">Reference proteome</keyword>